<accession>A0A4U0V3Z3</accession>
<gene>
    <name evidence="3" type="ORF">B0A54_05768</name>
</gene>
<evidence type="ECO:0008006" key="5">
    <source>
        <dbReference type="Google" id="ProtNLM"/>
    </source>
</evidence>
<feature type="region of interest" description="Disordered" evidence="2">
    <location>
        <begin position="431"/>
        <end position="494"/>
    </location>
</feature>
<sequence>MSSTRSWFSKATASKYGLIADTDHELPRWRSPSPMAASIVPPPIVQSVYADSPKVSHKSVVLIPERSSPVDDRQTELEANLQFLLDAQAEGLVQGWESGVTDDHTSTGSTTPTAQSVRNGSARRKARARKKPGLRSARKGIYNSILALSAVKDDQLQEIDIHTRKKEDTLVQIDEWVQKRQGLEAASRHVDESEDAVRAQRLRQEAIVLQQEISVVESQLSDMKARQRKLLRTAENALQSVQAKLASYTSSMSLLEAEVQAFLATRPAESEEISRPQEAHTSMWKLPAKQRTLDMAREQWTSDRDGIMQQRSSIEIEKAALDAGAAVWKDVVTHVADFEKRMRVGMANLSSSQSALHEEPPPLSDGSPERLRELLDNLDTVLEHLDRQHKFAEARDWKLLIAAIGAELEALRLGRQILQSVLGITAEPEDHSGSLVDTGEGENGCETMTRNGGEAIHELDRSFETARRQKTQVSDSEDDPDPELLFSGHDVEHE</sequence>
<comment type="caution">
    <text evidence="3">The sequence shown here is derived from an EMBL/GenBank/DDBJ whole genome shotgun (WGS) entry which is preliminary data.</text>
</comment>
<reference evidence="3 4" key="1">
    <citation type="submission" date="2017-03" db="EMBL/GenBank/DDBJ databases">
        <title>Genomes of endolithic fungi from Antarctica.</title>
        <authorList>
            <person name="Coleine C."/>
            <person name="Masonjones S."/>
            <person name="Stajich J.E."/>
        </authorList>
    </citation>
    <scope>NUCLEOTIDE SEQUENCE [LARGE SCALE GENOMIC DNA]</scope>
    <source>
        <strain evidence="3 4">CCFEE 5311</strain>
    </source>
</reference>
<feature type="region of interest" description="Disordered" evidence="2">
    <location>
        <begin position="98"/>
        <end position="135"/>
    </location>
</feature>
<proteinExistence type="predicted"/>
<feature type="coiled-coil region" evidence="1">
    <location>
        <begin position="199"/>
        <end position="258"/>
    </location>
</feature>
<evidence type="ECO:0000313" key="4">
    <source>
        <dbReference type="Proteomes" id="UP000310066"/>
    </source>
</evidence>
<dbReference type="AlphaFoldDB" id="A0A4U0V3Z3"/>
<feature type="compositionally biased region" description="Basic and acidic residues" evidence="2">
    <location>
        <begin position="455"/>
        <end position="467"/>
    </location>
</feature>
<dbReference type="STRING" id="329885.A0A4U0V3Z3"/>
<dbReference type="EMBL" id="NAJP01000019">
    <property type="protein sequence ID" value="TKA43287.1"/>
    <property type="molecule type" value="Genomic_DNA"/>
</dbReference>
<keyword evidence="1" id="KW-0175">Coiled coil</keyword>
<evidence type="ECO:0000256" key="2">
    <source>
        <dbReference type="SAM" id="MobiDB-lite"/>
    </source>
</evidence>
<feature type="compositionally biased region" description="Polar residues" evidence="2">
    <location>
        <begin position="106"/>
        <end position="119"/>
    </location>
</feature>
<organism evidence="3 4">
    <name type="scientific">Friedmanniomyces endolithicus</name>
    <dbReference type="NCBI Taxonomy" id="329885"/>
    <lineage>
        <taxon>Eukaryota</taxon>
        <taxon>Fungi</taxon>
        <taxon>Dikarya</taxon>
        <taxon>Ascomycota</taxon>
        <taxon>Pezizomycotina</taxon>
        <taxon>Dothideomycetes</taxon>
        <taxon>Dothideomycetidae</taxon>
        <taxon>Mycosphaerellales</taxon>
        <taxon>Teratosphaeriaceae</taxon>
        <taxon>Friedmanniomyces</taxon>
    </lineage>
</organism>
<dbReference type="OrthoDB" id="5342758at2759"/>
<protein>
    <recommendedName>
        <fullName evidence="5">Autophagy-related protein 28</fullName>
    </recommendedName>
</protein>
<feature type="compositionally biased region" description="Basic residues" evidence="2">
    <location>
        <begin position="121"/>
        <end position="135"/>
    </location>
</feature>
<evidence type="ECO:0000256" key="1">
    <source>
        <dbReference type="SAM" id="Coils"/>
    </source>
</evidence>
<name>A0A4U0V3Z3_9PEZI</name>
<evidence type="ECO:0000313" key="3">
    <source>
        <dbReference type="EMBL" id="TKA43287.1"/>
    </source>
</evidence>
<dbReference type="Proteomes" id="UP000310066">
    <property type="component" value="Unassembled WGS sequence"/>
</dbReference>